<reference evidence="1 2" key="1">
    <citation type="journal article" date="2014" name="Proc. Natl. Acad. Sci. U.S.A.">
        <title>Functional type 2 photosynthetic reaction centers found in the rare bacterial phylum Gemmatimonadetes.</title>
        <authorList>
            <person name="Zeng Y."/>
            <person name="Feng F."/>
            <person name="Medova H."/>
            <person name="Dean J."/>
            <person name="Koblizek M."/>
        </authorList>
    </citation>
    <scope>NUCLEOTIDE SEQUENCE [LARGE SCALE GENOMIC DNA]</scope>
    <source>
        <strain evidence="1 2">AP64</strain>
    </source>
</reference>
<dbReference type="Proteomes" id="UP000076404">
    <property type="component" value="Chromosome"/>
</dbReference>
<proteinExistence type="predicted"/>
<dbReference type="EMBL" id="CP011454">
    <property type="protein sequence ID" value="AMW06137.1"/>
    <property type="molecule type" value="Genomic_DNA"/>
</dbReference>
<gene>
    <name evidence="1" type="ORF">GEMMAAP_17795</name>
</gene>
<dbReference type="InterPro" id="IPR029058">
    <property type="entry name" value="AB_hydrolase_fold"/>
</dbReference>
<evidence type="ECO:0008006" key="3">
    <source>
        <dbReference type="Google" id="ProtNLM"/>
    </source>
</evidence>
<evidence type="ECO:0000313" key="2">
    <source>
        <dbReference type="Proteomes" id="UP000076404"/>
    </source>
</evidence>
<dbReference type="Gene3D" id="3.40.50.1820">
    <property type="entry name" value="alpha/beta hydrolase"/>
    <property type="match status" value="1"/>
</dbReference>
<evidence type="ECO:0000313" key="1">
    <source>
        <dbReference type="EMBL" id="AMW06137.1"/>
    </source>
</evidence>
<organism evidence="1 2">
    <name type="scientific">Gemmatimonas phototrophica</name>
    <dbReference type="NCBI Taxonomy" id="1379270"/>
    <lineage>
        <taxon>Bacteria</taxon>
        <taxon>Pseudomonadati</taxon>
        <taxon>Gemmatimonadota</taxon>
        <taxon>Gemmatimonadia</taxon>
        <taxon>Gemmatimonadales</taxon>
        <taxon>Gemmatimonadaceae</taxon>
        <taxon>Gemmatimonas</taxon>
    </lineage>
</organism>
<dbReference type="eggNOG" id="COG1073">
    <property type="taxonomic scope" value="Bacteria"/>
</dbReference>
<sequence length="205" mass="21860">MLWCHGFRADALAHARELERCARAGFLAIGIDAVGHGARLDAGMSARIARDGGALPLMLEQVEHTVNEVPGLLHALVSEFDASAEAMSLVGISMGAFLAYRAVGAGLPVRAVVALLGSPEWSSGTSAHLVPQCFRDVSLLSITAEHDVSVPPAAVVRLHTALDTRYGTTPSRRHDVLRGAGHLTSAVEWEQAMQATMEWLEQHGR</sequence>
<accession>A0A143BM63</accession>
<keyword evidence="2" id="KW-1185">Reference proteome</keyword>
<protein>
    <recommendedName>
        <fullName evidence="3">Serine aminopeptidase S33 domain-containing protein</fullName>
    </recommendedName>
</protein>
<dbReference type="KEGG" id="gph:GEMMAAP_17795"/>
<name>A0A143BM63_9BACT</name>
<dbReference type="SUPFAM" id="SSF53474">
    <property type="entry name" value="alpha/beta-Hydrolases"/>
    <property type="match status" value="1"/>
</dbReference>
<dbReference type="AlphaFoldDB" id="A0A143BM63"/>
<reference evidence="1 2" key="2">
    <citation type="journal article" date="2016" name="Environ. Microbiol. Rep.">
        <title>Metagenomic evidence for the presence of phototrophic Gemmatimonadetes bacteria in diverse environments.</title>
        <authorList>
            <person name="Zeng Y."/>
            <person name="Baumbach J."/>
            <person name="Barbosa E.G."/>
            <person name="Azevedo V."/>
            <person name="Zhang C."/>
            <person name="Koblizek M."/>
        </authorList>
    </citation>
    <scope>NUCLEOTIDE SEQUENCE [LARGE SCALE GENOMIC DNA]</scope>
    <source>
        <strain evidence="1 2">AP64</strain>
    </source>
</reference>